<gene>
    <name evidence="1" type="ORF">HB943_12425</name>
</gene>
<reference evidence="1 2" key="1">
    <citation type="submission" date="2020-03" db="EMBL/GenBank/DDBJ databases">
        <title>Soil Listeria distribution.</title>
        <authorList>
            <person name="Liao J."/>
            <person name="Wiedmann M."/>
        </authorList>
    </citation>
    <scope>NUCLEOTIDE SEQUENCE [LARGE SCALE GENOMIC DNA]</scope>
    <source>
        <strain evidence="1 2">FSL L7-1523</strain>
    </source>
</reference>
<comment type="caution">
    <text evidence="1">The sequence shown here is derived from an EMBL/GenBank/DDBJ whole genome shotgun (WGS) entry which is preliminary data.</text>
</comment>
<accession>A0A841Z870</accession>
<dbReference type="EMBL" id="JAARRL010000022">
    <property type="protein sequence ID" value="MBC1501410.1"/>
    <property type="molecule type" value="Genomic_DNA"/>
</dbReference>
<dbReference type="Proteomes" id="UP000564536">
    <property type="component" value="Unassembled WGS sequence"/>
</dbReference>
<proteinExistence type="predicted"/>
<feature type="non-terminal residue" evidence="1">
    <location>
        <position position="100"/>
    </location>
</feature>
<dbReference type="AlphaFoldDB" id="A0A841Z870"/>
<organism evidence="1 2">
    <name type="scientific">Listeria weihenstephanensis</name>
    <dbReference type="NCBI Taxonomy" id="1006155"/>
    <lineage>
        <taxon>Bacteria</taxon>
        <taxon>Bacillati</taxon>
        <taxon>Bacillota</taxon>
        <taxon>Bacilli</taxon>
        <taxon>Bacillales</taxon>
        <taxon>Listeriaceae</taxon>
        <taxon>Listeria</taxon>
    </lineage>
</organism>
<evidence type="ECO:0000313" key="1">
    <source>
        <dbReference type="EMBL" id="MBC1501410.1"/>
    </source>
</evidence>
<sequence length="100" mass="11282">MNFDFNTDTFSLLIKPDLSVHLQKISGTANKVAFVIQTKFCHYSIDIQDTAKLCALLPILHTEIQAVLATYNLQLVTKNFSIQDNTCYLDFTTMEVNSSC</sequence>
<evidence type="ECO:0000313" key="2">
    <source>
        <dbReference type="Proteomes" id="UP000564536"/>
    </source>
</evidence>
<name>A0A841Z870_9LIST</name>
<protein>
    <submittedName>
        <fullName evidence="1">Uncharacterized protein</fullName>
    </submittedName>
</protein>